<comment type="similarity">
    <text evidence="2 9">Belongs to the SLC41A transporter family.</text>
</comment>
<evidence type="ECO:0000256" key="5">
    <source>
        <dbReference type="ARBA" id="ARBA00022842"/>
    </source>
</evidence>
<evidence type="ECO:0000256" key="1">
    <source>
        <dbReference type="ARBA" id="ARBA00004141"/>
    </source>
</evidence>
<dbReference type="SUPFAM" id="SSF161093">
    <property type="entry name" value="MgtE membrane domain-like"/>
    <property type="match status" value="1"/>
</dbReference>
<feature type="transmembrane region" description="Helical" evidence="9">
    <location>
        <begin position="339"/>
        <end position="363"/>
    </location>
</feature>
<dbReference type="InterPro" id="IPR036739">
    <property type="entry name" value="SLC41_membr_dom_sf"/>
</dbReference>
<dbReference type="SUPFAM" id="SSF54631">
    <property type="entry name" value="CBS-domain pair"/>
    <property type="match status" value="1"/>
</dbReference>
<dbReference type="Gene3D" id="1.25.60.10">
    <property type="entry name" value="MgtE N-terminal domain-like"/>
    <property type="match status" value="1"/>
</dbReference>
<dbReference type="NCBIfam" id="TIGR00400">
    <property type="entry name" value="mgtE"/>
    <property type="match status" value="1"/>
</dbReference>
<evidence type="ECO:0000259" key="10">
    <source>
        <dbReference type="PROSITE" id="PS51371"/>
    </source>
</evidence>
<gene>
    <name evidence="11" type="primary">mgtE</name>
    <name evidence="11" type="ORF">V22_27420</name>
</gene>
<comment type="caution">
    <text evidence="9">Lacks conserved residue(s) required for the propagation of feature annotation.</text>
</comment>
<accession>A0A517TAT5</accession>
<evidence type="ECO:0000256" key="3">
    <source>
        <dbReference type="ARBA" id="ARBA00022448"/>
    </source>
</evidence>
<dbReference type="Pfam" id="PF01769">
    <property type="entry name" value="MgtE"/>
    <property type="match status" value="1"/>
</dbReference>
<dbReference type="OrthoDB" id="9790355at2"/>
<sequence length="440" mass="47712">MKSVITLLNSLVDLHPDEAARAFEELDAEEAAELLHSLPSDVISTLLERISPHSIGPLFAELSPEKVRDLLSRISLRWAAVVLKQLPEEQREEVLSGMPKEKAKPLADLAKYPAESAGGIMEPRVASLSLDQTTEQAIASIRKTPRDVLHYLYVTDRKGRLVGVLSMRDLLLSNPHDPIRNIVHREVFSVTDTMAREDIVNLMTERRFVALPVVDYEDRLVGVIKHDQMIQAGQFEAFEDLQTVTGAGAIERALSPVSVVVKSRIPWLMVNLLTAFMAAAVVGLFEGVIARVAALAVLLPVVAGQGGNTGAQSLAVVLRGLALREIIAGSEKRVILKEFLAGLTNGFLIAIVTSVAVFFWQYVWSQAGMTKASGLSAVIFLSMIISMSLAALTGSLIPIIFKAIGRDPAQSSAIFLTTVTDIVGLGSFLGFATIFLPMIE</sequence>
<protein>
    <recommendedName>
        <fullName evidence="9">Magnesium transporter MgtE</fullName>
    </recommendedName>
</protein>
<evidence type="ECO:0000256" key="6">
    <source>
        <dbReference type="ARBA" id="ARBA00022989"/>
    </source>
</evidence>
<keyword evidence="7 9" id="KW-0472">Membrane</keyword>
<comment type="subcellular location">
    <subcellularLocation>
        <location evidence="9">Cell membrane</location>
        <topology evidence="9">Multi-pass membrane protein</topology>
    </subcellularLocation>
    <subcellularLocation>
        <location evidence="1">Membrane</location>
        <topology evidence="1">Multi-pass membrane protein</topology>
    </subcellularLocation>
</comment>
<evidence type="ECO:0000313" key="12">
    <source>
        <dbReference type="Proteomes" id="UP000319976"/>
    </source>
</evidence>
<dbReference type="Gene3D" id="3.10.580.10">
    <property type="entry name" value="CBS-domain"/>
    <property type="match status" value="1"/>
</dbReference>
<keyword evidence="3 9" id="KW-0813">Transport</keyword>
<evidence type="ECO:0000256" key="2">
    <source>
        <dbReference type="ARBA" id="ARBA00009749"/>
    </source>
</evidence>
<dbReference type="InterPro" id="IPR000644">
    <property type="entry name" value="CBS_dom"/>
</dbReference>
<evidence type="ECO:0000313" key="11">
    <source>
        <dbReference type="EMBL" id="QDT65488.1"/>
    </source>
</evidence>
<dbReference type="Gene3D" id="1.10.357.20">
    <property type="entry name" value="SLC41 divalent cation transporters, integral membrane domain"/>
    <property type="match status" value="1"/>
</dbReference>
<keyword evidence="9" id="KW-0479">Metal-binding</keyword>
<dbReference type="SMART" id="SM00924">
    <property type="entry name" value="MgtE_N"/>
    <property type="match status" value="1"/>
</dbReference>
<keyword evidence="12" id="KW-1185">Reference proteome</keyword>
<dbReference type="InterPro" id="IPR046342">
    <property type="entry name" value="CBS_dom_sf"/>
</dbReference>
<dbReference type="InterPro" id="IPR006668">
    <property type="entry name" value="Mg_transptr_MgtE_intracell_dom"/>
</dbReference>
<keyword evidence="4 9" id="KW-0812">Transmembrane</keyword>
<dbReference type="PANTHER" id="PTHR43773:SF1">
    <property type="entry name" value="MAGNESIUM TRANSPORTER MGTE"/>
    <property type="match status" value="1"/>
</dbReference>
<dbReference type="SMART" id="SM00116">
    <property type="entry name" value="CBS"/>
    <property type="match status" value="2"/>
</dbReference>
<keyword evidence="9" id="KW-1003">Cell membrane</keyword>
<comment type="subunit">
    <text evidence="9">Homodimer.</text>
</comment>
<feature type="transmembrane region" description="Helical" evidence="9">
    <location>
        <begin position="375"/>
        <end position="401"/>
    </location>
</feature>
<dbReference type="GO" id="GO:0015095">
    <property type="term" value="F:magnesium ion transmembrane transporter activity"/>
    <property type="evidence" value="ECO:0007669"/>
    <property type="project" value="UniProtKB-UniRule"/>
</dbReference>
<dbReference type="InterPro" id="IPR006669">
    <property type="entry name" value="MgtE_transporter"/>
</dbReference>
<evidence type="ECO:0000256" key="9">
    <source>
        <dbReference type="RuleBase" id="RU362011"/>
    </source>
</evidence>
<dbReference type="CDD" id="cd04606">
    <property type="entry name" value="CBS_pair_Mg_transporter"/>
    <property type="match status" value="1"/>
</dbReference>
<keyword evidence="6 9" id="KW-1133">Transmembrane helix</keyword>
<dbReference type="Pfam" id="PF03448">
    <property type="entry name" value="MgtE_N"/>
    <property type="match status" value="1"/>
</dbReference>
<dbReference type="SUPFAM" id="SSF158791">
    <property type="entry name" value="MgtE N-terminal domain-like"/>
    <property type="match status" value="1"/>
</dbReference>
<dbReference type="InterPro" id="IPR006667">
    <property type="entry name" value="SLC41_membr_dom"/>
</dbReference>
<keyword evidence="5 9" id="KW-0460">Magnesium</keyword>
<feature type="transmembrane region" description="Helical" evidence="9">
    <location>
        <begin position="272"/>
        <end position="303"/>
    </location>
</feature>
<keyword evidence="8" id="KW-0129">CBS domain</keyword>
<dbReference type="GO" id="GO:0005886">
    <property type="term" value="C:plasma membrane"/>
    <property type="evidence" value="ECO:0007669"/>
    <property type="project" value="UniProtKB-SubCell"/>
</dbReference>
<dbReference type="PROSITE" id="PS51371">
    <property type="entry name" value="CBS"/>
    <property type="match status" value="2"/>
</dbReference>
<feature type="domain" description="CBS" evidence="10">
    <location>
        <begin position="183"/>
        <end position="241"/>
    </location>
</feature>
<name>A0A517TAT5_9PLAN</name>
<proteinExistence type="inferred from homology"/>
<dbReference type="InterPro" id="IPR038076">
    <property type="entry name" value="MgtE_N_sf"/>
</dbReference>
<feature type="domain" description="CBS" evidence="10">
    <location>
        <begin position="121"/>
        <end position="182"/>
    </location>
</feature>
<dbReference type="GO" id="GO:0046872">
    <property type="term" value="F:metal ion binding"/>
    <property type="evidence" value="ECO:0007669"/>
    <property type="project" value="UniProtKB-KW"/>
</dbReference>
<evidence type="ECO:0000256" key="8">
    <source>
        <dbReference type="PROSITE-ProRule" id="PRU00703"/>
    </source>
</evidence>
<dbReference type="Pfam" id="PF00571">
    <property type="entry name" value="CBS"/>
    <property type="match status" value="2"/>
</dbReference>
<reference evidence="11 12" key="1">
    <citation type="submission" date="2019-02" db="EMBL/GenBank/DDBJ databases">
        <title>Deep-cultivation of Planctomycetes and their phenomic and genomic characterization uncovers novel biology.</title>
        <authorList>
            <person name="Wiegand S."/>
            <person name="Jogler M."/>
            <person name="Boedeker C."/>
            <person name="Pinto D."/>
            <person name="Vollmers J."/>
            <person name="Rivas-Marin E."/>
            <person name="Kohn T."/>
            <person name="Peeters S.H."/>
            <person name="Heuer A."/>
            <person name="Rast P."/>
            <person name="Oberbeckmann S."/>
            <person name="Bunk B."/>
            <person name="Jeske O."/>
            <person name="Meyerdierks A."/>
            <person name="Storesund J.E."/>
            <person name="Kallscheuer N."/>
            <person name="Luecker S."/>
            <person name="Lage O.M."/>
            <person name="Pohl T."/>
            <person name="Merkel B.J."/>
            <person name="Hornburger P."/>
            <person name="Mueller R.-W."/>
            <person name="Bruemmer F."/>
            <person name="Labrenz M."/>
            <person name="Spormann A.M."/>
            <person name="Op den Camp H."/>
            <person name="Overmann J."/>
            <person name="Amann R."/>
            <person name="Jetten M.S.M."/>
            <person name="Mascher T."/>
            <person name="Medema M.H."/>
            <person name="Devos D.P."/>
            <person name="Kaster A.-K."/>
            <person name="Ovreas L."/>
            <person name="Rohde M."/>
            <person name="Galperin M.Y."/>
            <person name="Jogler C."/>
        </authorList>
    </citation>
    <scope>NUCLEOTIDE SEQUENCE [LARGE SCALE GENOMIC DNA]</scope>
    <source>
        <strain evidence="11 12">V22</strain>
    </source>
</reference>
<organism evidence="11 12">
    <name type="scientific">Calycomorphotria hydatis</name>
    <dbReference type="NCBI Taxonomy" id="2528027"/>
    <lineage>
        <taxon>Bacteria</taxon>
        <taxon>Pseudomonadati</taxon>
        <taxon>Planctomycetota</taxon>
        <taxon>Planctomycetia</taxon>
        <taxon>Planctomycetales</taxon>
        <taxon>Planctomycetaceae</taxon>
        <taxon>Calycomorphotria</taxon>
    </lineage>
</organism>
<dbReference type="Proteomes" id="UP000319976">
    <property type="component" value="Chromosome"/>
</dbReference>
<dbReference type="PANTHER" id="PTHR43773">
    <property type="entry name" value="MAGNESIUM TRANSPORTER MGTE"/>
    <property type="match status" value="1"/>
</dbReference>
<dbReference type="RefSeq" id="WP_145263535.1">
    <property type="nucleotide sequence ID" value="NZ_CP036316.1"/>
</dbReference>
<dbReference type="KEGG" id="chya:V22_27420"/>
<evidence type="ECO:0000256" key="4">
    <source>
        <dbReference type="ARBA" id="ARBA00022692"/>
    </source>
</evidence>
<evidence type="ECO:0000256" key="7">
    <source>
        <dbReference type="ARBA" id="ARBA00023136"/>
    </source>
</evidence>
<dbReference type="AlphaFoldDB" id="A0A517TAT5"/>
<comment type="function">
    <text evidence="9">Acts as a magnesium transporter.</text>
</comment>
<feature type="transmembrane region" description="Helical" evidence="9">
    <location>
        <begin position="413"/>
        <end position="439"/>
    </location>
</feature>
<dbReference type="EMBL" id="CP036316">
    <property type="protein sequence ID" value="QDT65488.1"/>
    <property type="molecule type" value="Genomic_DNA"/>
</dbReference>